<dbReference type="Gene3D" id="1.10.4100.10">
    <property type="entry name" value="2-methylcitrate dehydratase PrpD"/>
    <property type="match status" value="1"/>
</dbReference>
<sequence length="492" mass="52525">MTANGTTNGHATNGNHATKPGLVDSLPVTTLISAFVSTVKPSSLTEAMRSKLSDLILDMVGITATAAHSSASTPAIVAGFASLTPPNSGHNTVLTKGSTYPAHIAALLNATFGHSLDFDDTHASSTLHPGVTAIWAAFAQAEAADIKDIDLILLAISVGYELTCRLGTELGYSAYARGFHNTSTAGVFGAVAAIAVLKKLDANIIEMAFGLAGSRAAGSMQYLDNGSHNKRLHPGFACHDAFVCVALAEQGVIGATKIFEGKMGFLNAYSPNEEKDLNRLVDGLGEKWVFVDTSLKPFPACRMTHGSIEMAEAAAEKRRAKGVSSASDLVKEVKSIEVRLRGPNMSLVGDRTPNKVHPEAEVDGQFSAYFQVAHSYLYGSQQGVKAYERLDDKDIYALSDKISCVVDDNDPALNGMGSRVIIEYSDGGREEMVNSYPLGEPEHPFKREDVEKKFRGCMEPVYGAKRSEEVLKAVNEMSLSRGDINKFMALLA</sequence>
<dbReference type="InterPro" id="IPR042188">
    <property type="entry name" value="MmgE/PrpD_sf_2"/>
</dbReference>
<dbReference type="STRING" id="1664694.A0A0N0NRE5"/>
<dbReference type="Proteomes" id="UP000038010">
    <property type="component" value="Unassembled WGS sequence"/>
</dbReference>
<dbReference type="Pfam" id="PF03972">
    <property type="entry name" value="MmgE_PrpD_N"/>
    <property type="match status" value="1"/>
</dbReference>
<dbReference type="PANTHER" id="PTHR16943">
    <property type="entry name" value="2-METHYLCITRATE DEHYDRATASE-RELATED"/>
    <property type="match status" value="1"/>
</dbReference>
<dbReference type="GO" id="GO:0016829">
    <property type="term" value="F:lyase activity"/>
    <property type="evidence" value="ECO:0007669"/>
    <property type="project" value="InterPro"/>
</dbReference>
<evidence type="ECO:0000256" key="1">
    <source>
        <dbReference type="ARBA" id="ARBA00006174"/>
    </source>
</evidence>
<accession>A0A0N0NRE5</accession>
<evidence type="ECO:0000313" key="5">
    <source>
        <dbReference type="EMBL" id="KPI44739.1"/>
    </source>
</evidence>
<reference evidence="5 6" key="1">
    <citation type="submission" date="2015-06" db="EMBL/GenBank/DDBJ databases">
        <title>Draft genome of the ant-associated black yeast Phialophora attae CBS 131958.</title>
        <authorList>
            <person name="Moreno L.F."/>
            <person name="Stielow B.J."/>
            <person name="de Hoog S."/>
            <person name="Vicente V.A."/>
            <person name="Weiss V.A."/>
            <person name="de Vries M."/>
            <person name="Cruz L.M."/>
            <person name="Souza E.M."/>
        </authorList>
    </citation>
    <scope>NUCLEOTIDE SEQUENCE [LARGE SCALE GENOMIC DNA]</scope>
    <source>
        <strain evidence="5 6">CBS 131958</strain>
    </source>
</reference>
<feature type="region of interest" description="Disordered" evidence="2">
    <location>
        <begin position="1"/>
        <end position="20"/>
    </location>
</feature>
<gene>
    <name evidence="5" type="ORF">AB675_8697</name>
</gene>
<dbReference type="OrthoDB" id="10267976at2759"/>
<dbReference type="Pfam" id="PF19305">
    <property type="entry name" value="MmgE_PrpD_C"/>
    <property type="match status" value="1"/>
</dbReference>
<dbReference type="AlphaFoldDB" id="A0A0N0NRE5"/>
<evidence type="ECO:0000259" key="4">
    <source>
        <dbReference type="Pfam" id="PF19305"/>
    </source>
</evidence>
<dbReference type="InterPro" id="IPR042183">
    <property type="entry name" value="MmgE/PrpD_sf_1"/>
</dbReference>
<dbReference type="VEuPathDB" id="FungiDB:AB675_8697"/>
<feature type="domain" description="MmgE/PrpD N-terminal" evidence="3">
    <location>
        <begin position="32"/>
        <end position="276"/>
    </location>
</feature>
<protein>
    <recommendedName>
        <fullName evidence="7">2-methylcitrate dehydratase</fullName>
    </recommendedName>
</protein>
<dbReference type="SUPFAM" id="SSF103378">
    <property type="entry name" value="2-methylcitrate dehydratase PrpD"/>
    <property type="match status" value="1"/>
</dbReference>
<dbReference type="GeneID" id="28741044"/>
<feature type="compositionally biased region" description="Low complexity" evidence="2">
    <location>
        <begin position="1"/>
        <end position="18"/>
    </location>
</feature>
<dbReference type="InterPro" id="IPR045336">
    <property type="entry name" value="MmgE_PrpD_N"/>
</dbReference>
<organism evidence="5 6">
    <name type="scientific">Cyphellophora attinorum</name>
    <dbReference type="NCBI Taxonomy" id="1664694"/>
    <lineage>
        <taxon>Eukaryota</taxon>
        <taxon>Fungi</taxon>
        <taxon>Dikarya</taxon>
        <taxon>Ascomycota</taxon>
        <taxon>Pezizomycotina</taxon>
        <taxon>Eurotiomycetes</taxon>
        <taxon>Chaetothyriomycetidae</taxon>
        <taxon>Chaetothyriales</taxon>
        <taxon>Cyphellophoraceae</taxon>
        <taxon>Cyphellophora</taxon>
    </lineage>
</organism>
<evidence type="ECO:0000256" key="2">
    <source>
        <dbReference type="SAM" id="MobiDB-lite"/>
    </source>
</evidence>
<name>A0A0N0NRE5_9EURO</name>
<keyword evidence="6" id="KW-1185">Reference proteome</keyword>
<evidence type="ECO:0008006" key="7">
    <source>
        <dbReference type="Google" id="ProtNLM"/>
    </source>
</evidence>
<dbReference type="RefSeq" id="XP_018004702.1">
    <property type="nucleotide sequence ID" value="XM_018149164.1"/>
</dbReference>
<comment type="caution">
    <text evidence="5">The sequence shown here is derived from an EMBL/GenBank/DDBJ whole genome shotgun (WGS) entry which is preliminary data.</text>
</comment>
<dbReference type="InterPro" id="IPR036148">
    <property type="entry name" value="MmgE/PrpD_sf"/>
</dbReference>
<dbReference type="InterPro" id="IPR045337">
    <property type="entry name" value="MmgE_PrpD_C"/>
</dbReference>
<dbReference type="InterPro" id="IPR005656">
    <property type="entry name" value="MmgE_PrpD"/>
</dbReference>
<feature type="domain" description="MmgE/PrpD C-terminal" evidence="4">
    <location>
        <begin position="298"/>
        <end position="473"/>
    </location>
</feature>
<dbReference type="EMBL" id="LFJN01000003">
    <property type="protein sequence ID" value="KPI44739.1"/>
    <property type="molecule type" value="Genomic_DNA"/>
</dbReference>
<evidence type="ECO:0000313" key="6">
    <source>
        <dbReference type="Proteomes" id="UP000038010"/>
    </source>
</evidence>
<comment type="similarity">
    <text evidence="1">Belongs to the PrpD family.</text>
</comment>
<evidence type="ECO:0000259" key="3">
    <source>
        <dbReference type="Pfam" id="PF03972"/>
    </source>
</evidence>
<proteinExistence type="inferred from homology"/>
<dbReference type="PANTHER" id="PTHR16943:SF8">
    <property type="entry name" value="2-METHYLCITRATE DEHYDRATASE"/>
    <property type="match status" value="1"/>
</dbReference>
<dbReference type="Gene3D" id="3.30.1330.120">
    <property type="entry name" value="2-methylcitrate dehydratase PrpD"/>
    <property type="match status" value="1"/>
</dbReference>